<evidence type="ECO:0000256" key="4">
    <source>
        <dbReference type="ARBA" id="ARBA00022737"/>
    </source>
</evidence>
<gene>
    <name evidence="10" type="ORF">OKIOD_LOCUS1812</name>
</gene>
<evidence type="ECO:0000313" key="10">
    <source>
        <dbReference type="EMBL" id="CAG5083001.1"/>
    </source>
</evidence>
<dbReference type="SMART" id="SM00112">
    <property type="entry name" value="CA"/>
    <property type="match status" value="4"/>
</dbReference>
<accession>A0ABN7RQR6</accession>
<keyword evidence="2" id="KW-0812">Transmembrane</keyword>
<dbReference type="PANTHER" id="PTHR24027:SF422">
    <property type="entry name" value="CADHERIN DOMAIN-CONTAINING PROTEIN"/>
    <property type="match status" value="1"/>
</dbReference>
<dbReference type="CDD" id="cd11304">
    <property type="entry name" value="Cadherin_repeat"/>
    <property type="match status" value="4"/>
</dbReference>
<evidence type="ECO:0000313" key="11">
    <source>
        <dbReference type="Proteomes" id="UP001158576"/>
    </source>
</evidence>
<dbReference type="SUPFAM" id="SSF49313">
    <property type="entry name" value="Cadherin-like"/>
    <property type="match status" value="6"/>
</dbReference>
<keyword evidence="4" id="KW-0677">Repeat</keyword>
<evidence type="ECO:0000256" key="1">
    <source>
        <dbReference type="ARBA" id="ARBA00004167"/>
    </source>
</evidence>
<keyword evidence="6" id="KW-1133">Transmembrane helix</keyword>
<proteinExistence type="predicted"/>
<dbReference type="InterPro" id="IPR002126">
    <property type="entry name" value="Cadherin-like_dom"/>
</dbReference>
<dbReference type="InterPro" id="IPR039808">
    <property type="entry name" value="Cadherin"/>
</dbReference>
<name>A0ABN7RQR6_OIKDI</name>
<dbReference type="InterPro" id="IPR015919">
    <property type="entry name" value="Cadherin-like_sf"/>
</dbReference>
<comment type="subcellular location">
    <subcellularLocation>
        <location evidence="1">Membrane</location>
        <topology evidence="1">Single-pass membrane protein</topology>
    </subcellularLocation>
</comment>
<evidence type="ECO:0000256" key="3">
    <source>
        <dbReference type="ARBA" id="ARBA00022729"/>
    </source>
</evidence>
<feature type="domain" description="Cadherin" evidence="9">
    <location>
        <begin position="783"/>
        <end position="839"/>
    </location>
</feature>
<dbReference type="EMBL" id="OU015568">
    <property type="protein sequence ID" value="CAG5083001.1"/>
    <property type="molecule type" value="Genomic_DNA"/>
</dbReference>
<evidence type="ECO:0000256" key="7">
    <source>
        <dbReference type="ARBA" id="ARBA00023136"/>
    </source>
</evidence>
<keyword evidence="5 8" id="KW-0106">Calcium</keyword>
<evidence type="ECO:0000256" key="8">
    <source>
        <dbReference type="PROSITE-ProRule" id="PRU00043"/>
    </source>
</evidence>
<keyword evidence="11" id="KW-1185">Reference proteome</keyword>
<feature type="domain" description="Cadherin" evidence="9">
    <location>
        <begin position="960"/>
        <end position="1032"/>
    </location>
</feature>
<protein>
    <submittedName>
        <fullName evidence="10">Oidioi.mRNA.OKI2018_I69.PAR.g10254.t1.cds</fullName>
    </submittedName>
</protein>
<evidence type="ECO:0000256" key="5">
    <source>
        <dbReference type="ARBA" id="ARBA00022837"/>
    </source>
</evidence>
<sequence length="1800" mass="202575">MDENDNFPVFLKPYDFISIQWAPNQTVYNLSATDADQNWNGQIYYRLTEDTDLFVIEGSILRSTSIDPGEETQLIEIEAYDGGIPPKSSTMILQISPTSDDFESGPKIANTYFSVETCYQQQQVVGKLEVKNLKSKSTELEFKFVEKNSRFEIDKKSGWIWTKNLLKYSSYESIAVRVIVRIKENEEIQLREEIKINLSYCKKIAPEIKTSSLSVQIHYQSERSFVVGKIEYSKEPISTRLEILWVENVRYSTNSFWIANGNLLMGKRFDGENRKLESTRKVLLRACLWESLTVCSLRNITVSISDQRLGASFIHPSVIPVEKGRNKFTLKSFDGEGRNSGKKIDLDSFSKRYSLSSFGRFSFTGELKNTEEVFLSVGSSPAKLTLIPVGEKVAGNCQIVPEMITIFTDSEDVPFAEINTNLTTLFLANFRNFDSDSPQQPFLKVKNRRIFPEMSENVKPGTFLLSLRRDRRCPGARYSTATDIIEIDANLGHVSLRQRLDFETQKQFRLSLFYRCGEFSASSVLEIEVVDINDEAPAFITAENFIFIVQEDYRGVIGRVEAFDRDSEFQFTVPENDFIMIEKSTGIISTNKGAKFSSKMGLFGFKCYLDDGGSKSERIFFLKITPTAANSSKFSTTKISNFKDSSLLGIHSISGRRHFIKSSSPARLSSFLEYTPLFGILRRKDSPIFQTSLTGNITLAAIDEKTETITEKVLSISLIDEQSPRLIPPPPPRLSKQAPKKDEISEQLYREFNVSESVEVGEMIASLSFTEGSHFENINSEVFSINSIGEIIVRKRLDCETTKTIPADFSERNLKYPSWSRTIKVTFNILDVNDEAPYISNAPESISISASQVGQIIAVLDLKDDDTPDPFFLSSIFSTPFDLSDCFSINNFGELTLLKYPEDITTGEIRVVASDNAKETITPIRINVEKKLSKFSGFTARSCETPEYSEKVAENAKIGDKILNLRKKFRIIHENDSDRAYFRVSRGLLFLKKELDFEKIETIFILLEMTREKCQAVLTILVEDINDEAPRFLTKFVFNATKEIGKFIGKIRAYDADKNDILSYSSDNQFVKVNEVGEIELKKVPKEDSIVISVAASDGLHKTQTDVIISFKDSAEKMAELITSWTGLNETDLYTFTSASDLFTDHDHGCPLFYIKSNVLKFNDNYERTPGTFNLSIINTETSENSTLSLTLCKRGDPIISYKLSFSSTPVKLYSFGSCSSSSWIASLPEFLELNGENLFLNISDQIQFQKSIGKEISVDFACLVSSTIRTIKFEITAGYFPKMDFEKERYVFQGTTGRVNLLPTKFQSYFSTKSDSIEINKDGSINLKTYGNASKISVRIDAVSFTYPTVTASTIVTFNKISEPRKIIECFDFCPADDRVILKADSKLERNKTGQIVPKKASSSEALIIEKGLYGDGKSSILAIGISSQSAVNLKPSEQKLVLTRDSKFIELADGTVRLIDPSIQTTIEAFIFENKEPIIIDSILLLPSCGSTCSQREEETFELKCKTTDLDIISSDNCSIKKPERSKSLKYPLELLGGAVGISYDYKRIRRVDYEIDMYDDVERVIFSSFSSDGKFRIAISLDKCGFKIYQNTGAQFKSSGCESMKLKNFAISFNDRISIQSGGKTVLKGPPEQPFQMIFGGGVYGPINIGGKLIQPFFGKINNLEIFPENSIDFVDIDDVLRSINSDISNTEECKNDLSFERFFCSKSSDKNFSSAGFLGKPMEKKSNSLATLPQPMTPMANQQITQETPIMNDASSNANLSVSNRHEYLSAVSFNSLRRPPNIITSPGDMERELVL</sequence>
<dbReference type="Proteomes" id="UP001158576">
    <property type="component" value="Chromosome PAR"/>
</dbReference>
<evidence type="ECO:0000256" key="6">
    <source>
        <dbReference type="ARBA" id="ARBA00022989"/>
    </source>
</evidence>
<keyword evidence="3" id="KW-0732">Signal</keyword>
<dbReference type="PRINTS" id="PR00205">
    <property type="entry name" value="CADHERIN"/>
</dbReference>
<evidence type="ECO:0000256" key="2">
    <source>
        <dbReference type="ARBA" id="ARBA00022692"/>
    </source>
</evidence>
<reference evidence="10 11" key="1">
    <citation type="submission" date="2021-04" db="EMBL/GenBank/DDBJ databases">
        <authorList>
            <person name="Bliznina A."/>
        </authorList>
    </citation>
    <scope>NUCLEOTIDE SEQUENCE [LARGE SCALE GENOMIC DNA]</scope>
</reference>
<evidence type="ECO:0000259" key="9">
    <source>
        <dbReference type="PROSITE" id="PS50268"/>
    </source>
</evidence>
<dbReference type="PROSITE" id="PS50268">
    <property type="entry name" value="CADHERIN_2"/>
    <property type="match status" value="4"/>
</dbReference>
<dbReference type="Gene3D" id="2.60.40.60">
    <property type="entry name" value="Cadherins"/>
    <property type="match status" value="5"/>
</dbReference>
<feature type="domain" description="Cadherin" evidence="9">
    <location>
        <begin position="23"/>
        <end position="108"/>
    </location>
</feature>
<feature type="domain" description="Cadherin" evidence="9">
    <location>
        <begin position="487"/>
        <end position="539"/>
    </location>
</feature>
<dbReference type="PANTHER" id="PTHR24027">
    <property type="entry name" value="CADHERIN-23"/>
    <property type="match status" value="1"/>
</dbReference>
<organism evidence="10 11">
    <name type="scientific">Oikopleura dioica</name>
    <name type="common">Tunicate</name>
    <dbReference type="NCBI Taxonomy" id="34765"/>
    <lineage>
        <taxon>Eukaryota</taxon>
        <taxon>Metazoa</taxon>
        <taxon>Chordata</taxon>
        <taxon>Tunicata</taxon>
        <taxon>Appendicularia</taxon>
        <taxon>Copelata</taxon>
        <taxon>Oikopleuridae</taxon>
        <taxon>Oikopleura</taxon>
    </lineage>
</organism>
<keyword evidence="7" id="KW-0472">Membrane</keyword>